<proteinExistence type="predicted"/>
<dbReference type="AlphaFoldDB" id="A0A6M8EVH0"/>
<protein>
    <submittedName>
        <fullName evidence="2">Heme NO binding domain-containing protein</fullName>
    </submittedName>
</protein>
<dbReference type="KEGG" id="paco:AACT_1301"/>
<dbReference type="InterPro" id="IPR011644">
    <property type="entry name" value="Heme_NO-bd"/>
</dbReference>
<reference evidence="2 3" key="1">
    <citation type="submission" date="2019-08" db="EMBL/GenBank/DDBJ databases">
        <title>Complete genome sequence of Arcobacter acticola.</title>
        <authorList>
            <person name="Miller W."/>
        </authorList>
    </citation>
    <scope>NUCLEOTIDE SEQUENCE [LARGE SCALE GENOMIC DNA]</scope>
    <source>
        <strain evidence="2 3">KCTC 52212</strain>
    </source>
</reference>
<dbReference type="Gene3D" id="3.90.1520.10">
    <property type="entry name" value="H-NOX domain"/>
    <property type="match status" value="1"/>
</dbReference>
<dbReference type="RefSeq" id="WP_172126052.1">
    <property type="nucleotide sequence ID" value="NZ_CP042652.1"/>
</dbReference>
<evidence type="ECO:0000259" key="1">
    <source>
        <dbReference type="Pfam" id="PF07700"/>
    </source>
</evidence>
<dbReference type="GO" id="GO:0020037">
    <property type="term" value="F:heme binding"/>
    <property type="evidence" value="ECO:0007669"/>
    <property type="project" value="InterPro"/>
</dbReference>
<name>A0A6M8EVH0_9BACT</name>
<keyword evidence="3" id="KW-1185">Reference proteome</keyword>
<dbReference type="EMBL" id="CP042652">
    <property type="protein sequence ID" value="QKE28477.1"/>
    <property type="molecule type" value="Genomic_DNA"/>
</dbReference>
<evidence type="ECO:0000313" key="3">
    <source>
        <dbReference type="Proteomes" id="UP000503483"/>
    </source>
</evidence>
<accession>A0A6M8EVH0</accession>
<organism evidence="2 3">
    <name type="scientific">Arcobacter acticola</name>
    <dbReference type="NCBI Taxonomy" id="1849015"/>
    <lineage>
        <taxon>Bacteria</taxon>
        <taxon>Pseudomonadati</taxon>
        <taxon>Campylobacterota</taxon>
        <taxon>Epsilonproteobacteria</taxon>
        <taxon>Campylobacterales</taxon>
        <taxon>Arcobacteraceae</taxon>
        <taxon>Arcobacter</taxon>
    </lineage>
</organism>
<dbReference type="Pfam" id="PF07700">
    <property type="entry name" value="HNOB"/>
    <property type="match status" value="1"/>
</dbReference>
<feature type="domain" description="Heme NO-binding" evidence="1">
    <location>
        <begin position="2"/>
        <end position="161"/>
    </location>
</feature>
<dbReference type="InterPro" id="IPR038158">
    <property type="entry name" value="H-NOX_domain_sf"/>
</dbReference>
<gene>
    <name evidence="2" type="ORF">AACT_1301</name>
</gene>
<dbReference type="SUPFAM" id="SSF111126">
    <property type="entry name" value="Ligand-binding domain in the NO signalling and Golgi transport"/>
    <property type="match status" value="1"/>
</dbReference>
<sequence>MKGLVFTELLEYVENNFGFDMADKIIEEAKLPNNGSFTQAGNYPFEELVRLVVALSKESNIEVPKLLEIFGEHMFSRLISLNPQLKDNFESSLDLISRVDDIIHPEVQKLYPGADLPKFNLIQRSENKIVIDYISSKHLEPFAIGLMKGSAKYFNEKIIISQEKIDDITRFTLEIEK</sequence>
<evidence type="ECO:0000313" key="2">
    <source>
        <dbReference type="EMBL" id="QKE28477.1"/>
    </source>
</evidence>
<dbReference type="InterPro" id="IPR024096">
    <property type="entry name" value="NO_sig/Golgi_transp_ligand-bd"/>
</dbReference>
<dbReference type="Proteomes" id="UP000503483">
    <property type="component" value="Chromosome"/>
</dbReference>